<dbReference type="GO" id="GO:0008236">
    <property type="term" value="F:serine-type peptidase activity"/>
    <property type="evidence" value="ECO:0007669"/>
    <property type="project" value="UniProtKB-KW"/>
</dbReference>
<dbReference type="InterPro" id="IPR029062">
    <property type="entry name" value="Class_I_gatase-like"/>
</dbReference>
<dbReference type="RefSeq" id="WP_064465255.1">
    <property type="nucleotide sequence ID" value="NZ_CP017080.1"/>
</dbReference>
<dbReference type="PANTHER" id="PTHR20842">
    <property type="entry name" value="PROTEASE S51 ALPHA-ASPARTYL DIPEPTIDASE"/>
    <property type="match status" value="1"/>
</dbReference>
<dbReference type="KEGG" id="bmur:ABE28_010505"/>
<evidence type="ECO:0000256" key="1">
    <source>
        <dbReference type="ARBA" id="ARBA00006534"/>
    </source>
</evidence>
<evidence type="ECO:0000256" key="2">
    <source>
        <dbReference type="ARBA" id="ARBA00022670"/>
    </source>
</evidence>
<dbReference type="AlphaFoldDB" id="A0A1B3XNK2"/>
<dbReference type="EMBL" id="CP017080">
    <property type="protein sequence ID" value="AOH54782.1"/>
    <property type="molecule type" value="Genomic_DNA"/>
</dbReference>
<protein>
    <submittedName>
        <fullName evidence="5">Peptidase E</fullName>
    </submittedName>
</protein>
<proteinExistence type="inferred from homology"/>
<dbReference type="OrthoDB" id="9778515at2"/>
<dbReference type="GO" id="GO:0006508">
    <property type="term" value="P:proteolysis"/>
    <property type="evidence" value="ECO:0007669"/>
    <property type="project" value="UniProtKB-KW"/>
</dbReference>
<dbReference type="Proteomes" id="UP000077926">
    <property type="component" value="Chromosome"/>
</dbReference>
<dbReference type="SUPFAM" id="SSF52317">
    <property type="entry name" value="Class I glutamine amidotransferase-like"/>
    <property type="match status" value="1"/>
</dbReference>
<evidence type="ECO:0000313" key="6">
    <source>
        <dbReference type="Proteomes" id="UP000077926"/>
    </source>
</evidence>
<dbReference type="Gene3D" id="3.40.50.880">
    <property type="match status" value="1"/>
</dbReference>
<accession>A0A1B3XNK2</accession>
<reference evidence="5 6" key="1">
    <citation type="submission" date="2016-08" db="EMBL/GenBank/DDBJ databases">
        <title>Complete genome sequence of Bacillus muralis G25-68, a strain with toxicity to nematodes.</title>
        <authorList>
            <person name="Zheng Z."/>
        </authorList>
    </citation>
    <scope>NUCLEOTIDE SEQUENCE [LARGE SCALE GENOMIC DNA]</scope>
    <source>
        <strain evidence="5 6">G25-68</strain>
    </source>
</reference>
<dbReference type="PANTHER" id="PTHR20842:SF0">
    <property type="entry name" value="ALPHA-ASPARTYL DIPEPTIDASE"/>
    <property type="match status" value="1"/>
</dbReference>
<keyword evidence="4" id="KW-0720">Serine protease</keyword>
<keyword evidence="3" id="KW-0378">Hydrolase</keyword>
<comment type="similarity">
    <text evidence="1">Belongs to the peptidase S51 family.</text>
</comment>
<evidence type="ECO:0000313" key="5">
    <source>
        <dbReference type="EMBL" id="AOH54782.1"/>
    </source>
</evidence>
<dbReference type="Pfam" id="PF03575">
    <property type="entry name" value="Peptidase_S51"/>
    <property type="match status" value="1"/>
</dbReference>
<dbReference type="InterPro" id="IPR005320">
    <property type="entry name" value="Peptidase_S51"/>
</dbReference>
<keyword evidence="2" id="KW-0645">Protease</keyword>
<evidence type="ECO:0000256" key="4">
    <source>
        <dbReference type="ARBA" id="ARBA00022825"/>
    </source>
</evidence>
<gene>
    <name evidence="5" type="ORF">ABE28_010505</name>
</gene>
<keyword evidence="6" id="KW-1185">Reference proteome</keyword>
<evidence type="ECO:0000256" key="3">
    <source>
        <dbReference type="ARBA" id="ARBA00022801"/>
    </source>
</evidence>
<sequence length="203" mass="23000">MSKIVLTSNGFFTDRIKQQFLQSIDNHVMKAKATIITTGSHQKQYNMFAMKAKEDLVKMGINQVDFMDVEFDFPERLKQYNVIYLNGGNPFHLLYHMKKSGADLIVKDLAEQNTVFVGVSAGAIILGPNIDVVNHFTPQLNSVDMKNLAGLGLTDIAVFPHYDREDLFPNTAGKSIEDRLKEFEHINECSVVRLKDDESIFIQ</sequence>
<name>A0A1B3XNK2_9BACI</name>
<organism evidence="5 6">
    <name type="scientific">Peribacillus muralis</name>
    <dbReference type="NCBI Taxonomy" id="264697"/>
    <lineage>
        <taxon>Bacteria</taxon>
        <taxon>Bacillati</taxon>
        <taxon>Bacillota</taxon>
        <taxon>Bacilli</taxon>
        <taxon>Bacillales</taxon>
        <taxon>Bacillaceae</taxon>
        <taxon>Peribacillus</taxon>
    </lineage>
</organism>